<feature type="transmembrane region" description="Helical" evidence="1">
    <location>
        <begin position="210"/>
        <end position="234"/>
    </location>
</feature>
<feature type="transmembrane region" description="Helical" evidence="1">
    <location>
        <begin position="423"/>
        <end position="443"/>
    </location>
</feature>
<dbReference type="KEGG" id="dhe:111591975"/>
<proteinExistence type="predicted"/>
<dbReference type="GeneID" id="111591975"/>
<feature type="transmembrane region" description="Helical" evidence="1">
    <location>
        <begin position="519"/>
        <end position="543"/>
    </location>
</feature>
<feature type="signal peptide" evidence="2">
    <location>
        <begin position="1"/>
        <end position="23"/>
    </location>
</feature>
<dbReference type="AlphaFoldDB" id="A0A6J1L4H2"/>
<gene>
    <name evidence="5" type="primary">LOC111591975</name>
</gene>
<dbReference type="OMA" id="TADREPY"/>
<evidence type="ECO:0000313" key="5">
    <source>
        <dbReference type="RefSeq" id="XP_023159692.2"/>
    </source>
</evidence>
<dbReference type="Proteomes" id="UP000504633">
    <property type="component" value="Unplaced"/>
</dbReference>
<dbReference type="PANTHER" id="PTHR11161:SF0">
    <property type="entry name" value="O-ACYLTRANSFERASE LIKE PROTEIN"/>
    <property type="match status" value="1"/>
</dbReference>
<feature type="transmembrane region" description="Helical" evidence="1">
    <location>
        <begin position="450"/>
        <end position="470"/>
    </location>
</feature>
<keyword evidence="4" id="KW-1185">Reference proteome</keyword>
<keyword evidence="1" id="KW-1133">Transmembrane helix</keyword>
<evidence type="ECO:0000313" key="4">
    <source>
        <dbReference type="Proteomes" id="UP000504633"/>
    </source>
</evidence>
<dbReference type="InterPro" id="IPR002656">
    <property type="entry name" value="Acyl_transf_3_dom"/>
</dbReference>
<dbReference type="Pfam" id="PF01757">
    <property type="entry name" value="Acyl_transf_3"/>
    <property type="match status" value="1"/>
</dbReference>
<feature type="transmembrane region" description="Helical" evidence="1">
    <location>
        <begin position="637"/>
        <end position="658"/>
    </location>
</feature>
<name>A0A6J1L4H2_DROHY</name>
<keyword evidence="1" id="KW-0812">Transmembrane</keyword>
<dbReference type="PANTHER" id="PTHR11161">
    <property type="entry name" value="O-ACYLTRANSFERASE"/>
    <property type="match status" value="1"/>
</dbReference>
<reference evidence="5" key="1">
    <citation type="submission" date="2025-08" db="UniProtKB">
        <authorList>
            <consortium name="RefSeq"/>
        </authorList>
    </citation>
    <scope>IDENTIFICATION</scope>
    <source>
        <strain evidence="5">15085-1641.00</strain>
        <tissue evidence="5">Whole body</tissue>
    </source>
</reference>
<feature type="transmembrane region" description="Helical" evidence="1">
    <location>
        <begin position="316"/>
        <end position="340"/>
    </location>
</feature>
<sequence length="705" mass="79422">MLKIQFYFLVLCGSAFAFGKANGEPLNIERPQRLMQLRHLAVEFADYYRNITIRDVLSPTAKLPNQQDLQCVEDLAKLSQGLQTGSLWALRMIDSWGRLPAGLLHGNLQDLGNFDECVRVDHPVGNTDYHLRGKYCLAKIIPGSLLGGGLVLTSSVKTAVCFPASCTAAQMDLLLRQLFQQLLNLELNTDTQLINASGCDTAEQEPLDGLAIFTIVLSGVFVVALLLATCYDYFLCQDQQQLPALVKIFSARANSRSLFRLVDSKSNPNVIDCLHGIRCLSLIWVVYGHDAMIQSLAPNINLVDILPWYRSAYSMFIFHALFSVDTFFFLSGLLVVLVGLRSLERSKGKLNVPLMYLHRYLRLTPVLAIAILFFMRILPILGSGPLHKGLSESSVAVCEENWFFTLLYVQNYATSNMCLSHSWYLGVDMQLYIIAPLLLFGLYKWGRKAVAGIVVVMLLLAACLFSMMVVKDYSIARANDGINKIYFTTHTRASPWIVGLLFGYYLHVNRNKNFKLNRLTVWLGWLASLVLIFTCMFAVYPYQANGNRLPIVNEAFYVTLTRIAWPVALAWVVFACKYGYGGMANSFLSSPLWQPLSKLSYSAYIWHAFIEIHNLSITRTNTYFSDYQVMLRFWHDFGFTILLSYAIYILFEAPFAGLEMLLLPNRRPSPEPVEAPSTSKITIAQLVPSLIEHGPQMEQKIAPIS</sequence>
<dbReference type="InterPro" id="IPR052728">
    <property type="entry name" value="O2_lipid_transport_reg"/>
</dbReference>
<dbReference type="RefSeq" id="XP_023159692.2">
    <property type="nucleotide sequence ID" value="XM_023303924.2"/>
</dbReference>
<dbReference type="InterPro" id="IPR006621">
    <property type="entry name" value="Nose-resist-to-fluoxetine_N"/>
</dbReference>
<feature type="chain" id="PRO_5027098105" evidence="2">
    <location>
        <begin position="24"/>
        <end position="705"/>
    </location>
</feature>
<dbReference type="OrthoDB" id="118951at2759"/>
<protein>
    <submittedName>
        <fullName evidence="5">O-acyltransferase like protein-like</fullName>
    </submittedName>
</protein>
<dbReference type="GO" id="GO:0016747">
    <property type="term" value="F:acyltransferase activity, transferring groups other than amino-acyl groups"/>
    <property type="evidence" value="ECO:0007669"/>
    <property type="project" value="InterPro"/>
</dbReference>
<organism evidence="4 5">
    <name type="scientific">Drosophila hydei</name>
    <name type="common">Fruit fly</name>
    <dbReference type="NCBI Taxonomy" id="7224"/>
    <lineage>
        <taxon>Eukaryota</taxon>
        <taxon>Metazoa</taxon>
        <taxon>Ecdysozoa</taxon>
        <taxon>Arthropoda</taxon>
        <taxon>Hexapoda</taxon>
        <taxon>Insecta</taxon>
        <taxon>Pterygota</taxon>
        <taxon>Neoptera</taxon>
        <taxon>Endopterygota</taxon>
        <taxon>Diptera</taxon>
        <taxon>Brachycera</taxon>
        <taxon>Muscomorpha</taxon>
        <taxon>Ephydroidea</taxon>
        <taxon>Drosophilidae</taxon>
        <taxon>Drosophila</taxon>
    </lineage>
</organism>
<dbReference type="Pfam" id="PF20146">
    <property type="entry name" value="NRF"/>
    <property type="match status" value="1"/>
</dbReference>
<feature type="transmembrane region" description="Helical" evidence="1">
    <location>
        <begin position="360"/>
        <end position="381"/>
    </location>
</feature>
<feature type="transmembrane region" description="Helical" evidence="1">
    <location>
        <begin position="563"/>
        <end position="580"/>
    </location>
</feature>
<evidence type="ECO:0000259" key="3">
    <source>
        <dbReference type="SMART" id="SM00703"/>
    </source>
</evidence>
<evidence type="ECO:0000256" key="2">
    <source>
        <dbReference type="SAM" id="SignalP"/>
    </source>
</evidence>
<keyword evidence="2" id="KW-0732">Signal</keyword>
<feature type="domain" description="Nose resistant-to-fluoxetine protein N-terminal" evidence="3">
    <location>
        <begin position="68"/>
        <end position="201"/>
    </location>
</feature>
<accession>A0A6J1L4H2</accession>
<feature type="transmembrane region" description="Helical" evidence="1">
    <location>
        <begin position="490"/>
        <end position="507"/>
    </location>
</feature>
<dbReference type="SMART" id="SM00703">
    <property type="entry name" value="NRF"/>
    <property type="match status" value="1"/>
</dbReference>
<keyword evidence="1" id="KW-0472">Membrane</keyword>
<evidence type="ECO:0000256" key="1">
    <source>
        <dbReference type="SAM" id="Phobius"/>
    </source>
</evidence>